<dbReference type="InterPro" id="IPR013783">
    <property type="entry name" value="Ig-like_fold"/>
</dbReference>
<keyword evidence="2" id="KW-1185">Reference proteome</keyword>
<organism evidence="1 2">
    <name type="scientific">Amycolatopsis rubida</name>
    <dbReference type="NCBI Taxonomy" id="112413"/>
    <lineage>
        <taxon>Bacteria</taxon>
        <taxon>Bacillati</taxon>
        <taxon>Actinomycetota</taxon>
        <taxon>Actinomycetes</taxon>
        <taxon>Pseudonocardiales</taxon>
        <taxon>Pseudonocardiaceae</taxon>
        <taxon>Amycolatopsis</taxon>
    </lineage>
</organism>
<protein>
    <submittedName>
        <fullName evidence="1">Uncharacterized protein</fullName>
    </submittedName>
</protein>
<dbReference type="Proteomes" id="UP000470404">
    <property type="component" value="Unassembled WGS sequence"/>
</dbReference>
<reference evidence="1 2" key="1">
    <citation type="submission" date="2020-01" db="EMBL/GenBank/DDBJ databases">
        <title>Insect and environment-associated Actinomycetes.</title>
        <authorList>
            <person name="Currrie C."/>
            <person name="Chevrette M."/>
            <person name="Carlson C."/>
            <person name="Stubbendieck R."/>
            <person name="Wendt-Pienkowski E."/>
        </authorList>
    </citation>
    <scope>NUCLEOTIDE SEQUENCE [LARGE SCALE GENOMIC DNA]</scope>
    <source>
        <strain evidence="1 2">SID8386</strain>
    </source>
</reference>
<dbReference type="EMBL" id="JAAGNC010000091">
    <property type="protein sequence ID" value="NEC57582.1"/>
    <property type="molecule type" value="Genomic_DNA"/>
</dbReference>
<gene>
    <name evidence="1" type="ORF">G3I59_18770</name>
</gene>
<sequence length="71" mass="7091">MTPFGAEAGAVEGRSGVAVYANNVGYAPGAPERAVLAIESPRAIPRFTVADVAIGKVAFTGSPHPTAQVPG</sequence>
<comment type="caution">
    <text evidence="1">The sequence shown here is derived from an EMBL/GenBank/DDBJ whole genome shotgun (WGS) entry which is preliminary data.</text>
</comment>
<accession>A0ABX0BTV3</accession>
<dbReference type="Gene3D" id="2.60.40.10">
    <property type="entry name" value="Immunoglobulins"/>
    <property type="match status" value="1"/>
</dbReference>
<proteinExistence type="predicted"/>
<name>A0ABX0BTV3_9PSEU</name>
<dbReference type="RefSeq" id="WP_067594935.1">
    <property type="nucleotide sequence ID" value="NZ_JAAGNC010000091.1"/>
</dbReference>
<evidence type="ECO:0000313" key="1">
    <source>
        <dbReference type="EMBL" id="NEC57582.1"/>
    </source>
</evidence>
<evidence type="ECO:0000313" key="2">
    <source>
        <dbReference type="Proteomes" id="UP000470404"/>
    </source>
</evidence>